<evidence type="ECO:0000313" key="4">
    <source>
        <dbReference type="EMBL" id="TGA99556.1"/>
    </source>
</evidence>
<protein>
    <submittedName>
        <fullName evidence="4">Ribosome assembly RNA-binding protein YhbY</fullName>
    </submittedName>
</protein>
<gene>
    <name evidence="4" type="primary">yhbY</name>
    <name evidence="4" type="ORF">E4665_04320</name>
</gene>
<evidence type="ECO:0000256" key="2">
    <source>
        <dbReference type="PROSITE-ProRule" id="PRU00626"/>
    </source>
</evidence>
<dbReference type="NCBIfam" id="TIGR00253">
    <property type="entry name" value="RNA_bind_YhbY"/>
    <property type="match status" value="1"/>
</dbReference>
<dbReference type="Gene3D" id="3.30.110.60">
    <property type="entry name" value="YhbY-like"/>
    <property type="match status" value="1"/>
</dbReference>
<feature type="domain" description="CRM" evidence="3">
    <location>
        <begin position="1"/>
        <end position="96"/>
    </location>
</feature>
<reference evidence="4 5" key="1">
    <citation type="journal article" date="2015" name="Int. J. Syst. Evol. Microbiol.">
        <title>Sporolactobacillus shoreae sp. nov. and Sporolactobacillus spathodeae sp. nov., two spore-forming lactic acid bacteria isolated from tree barks in Thailand.</title>
        <authorList>
            <person name="Thamacharoensuk T."/>
            <person name="Kitahara M."/>
            <person name="Ohkuma M."/>
            <person name="Thongchul N."/>
            <person name="Tanasupawat S."/>
        </authorList>
    </citation>
    <scope>NUCLEOTIDE SEQUENCE [LARGE SCALE GENOMIC DNA]</scope>
    <source>
        <strain evidence="4 5">BK92</strain>
    </source>
</reference>
<dbReference type="SMART" id="SM01103">
    <property type="entry name" value="CRS1_YhbY"/>
    <property type="match status" value="1"/>
</dbReference>
<comment type="caution">
    <text evidence="4">The sequence shown here is derived from an EMBL/GenBank/DDBJ whole genome shotgun (WGS) entry which is preliminary data.</text>
</comment>
<dbReference type="PANTHER" id="PTHR40065">
    <property type="entry name" value="RNA-BINDING PROTEIN YHBY"/>
    <property type="match status" value="1"/>
</dbReference>
<dbReference type="InterPro" id="IPR035920">
    <property type="entry name" value="YhbY-like_sf"/>
</dbReference>
<dbReference type="EMBL" id="SRJD01000003">
    <property type="protein sequence ID" value="TGA99556.1"/>
    <property type="molecule type" value="Genomic_DNA"/>
</dbReference>
<sequence>MLNSKQVKYLRKLAHPLKPVFQIGKAGLGDQLINELDAVLERRELIKVSLLQNTFEDAEDAGERIATGTGAELIQVIGHTIVLYRESKEHKKIEFPK</sequence>
<dbReference type="PANTHER" id="PTHR40065:SF3">
    <property type="entry name" value="RNA-BINDING PROTEIN YHBY"/>
    <property type="match status" value="1"/>
</dbReference>
<dbReference type="RefSeq" id="WP_135347579.1">
    <property type="nucleotide sequence ID" value="NZ_SRJD01000003.1"/>
</dbReference>
<dbReference type="AlphaFoldDB" id="A0A4Z0GTF4"/>
<keyword evidence="5" id="KW-1185">Reference proteome</keyword>
<name>A0A4Z0GTF4_9BACL</name>
<proteinExistence type="predicted"/>
<organism evidence="4 5">
    <name type="scientific">Sporolactobacillus shoreae</name>
    <dbReference type="NCBI Taxonomy" id="1465501"/>
    <lineage>
        <taxon>Bacteria</taxon>
        <taxon>Bacillati</taxon>
        <taxon>Bacillota</taxon>
        <taxon>Bacilli</taxon>
        <taxon>Bacillales</taxon>
        <taxon>Sporolactobacillaceae</taxon>
        <taxon>Sporolactobacillus</taxon>
    </lineage>
</organism>
<dbReference type="SUPFAM" id="SSF75471">
    <property type="entry name" value="YhbY-like"/>
    <property type="match status" value="1"/>
</dbReference>
<dbReference type="OrthoDB" id="9797519at2"/>
<evidence type="ECO:0000313" key="5">
    <source>
        <dbReference type="Proteomes" id="UP000298347"/>
    </source>
</evidence>
<dbReference type="Proteomes" id="UP000298347">
    <property type="component" value="Unassembled WGS sequence"/>
</dbReference>
<dbReference type="Pfam" id="PF01985">
    <property type="entry name" value="CRS1_YhbY"/>
    <property type="match status" value="1"/>
</dbReference>
<dbReference type="GO" id="GO:0003723">
    <property type="term" value="F:RNA binding"/>
    <property type="evidence" value="ECO:0007669"/>
    <property type="project" value="UniProtKB-UniRule"/>
</dbReference>
<evidence type="ECO:0000256" key="1">
    <source>
        <dbReference type="ARBA" id="ARBA00022884"/>
    </source>
</evidence>
<accession>A0A4Z0GTF4</accession>
<dbReference type="PROSITE" id="PS51295">
    <property type="entry name" value="CRM"/>
    <property type="match status" value="1"/>
</dbReference>
<dbReference type="InterPro" id="IPR051925">
    <property type="entry name" value="RNA-binding_domain"/>
</dbReference>
<evidence type="ECO:0000259" key="3">
    <source>
        <dbReference type="PROSITE" id="PS51295"/>
    </source>
</evidence>
<keyword evidence="1 2" id="KW-0694">RNA-binding</keyword>
<dbReference type="InterPro" id="IPR001890">
    <property type="entry name" value="RNA-binding_CRM"/>
</dbReference>
<dbReference type="InterPro" id="IPR017924">
    <property type="entry name" value="RNA-binding_YhbY"/>
</dbReference>